<dbReference type="GO" id="GO:0052856">
    <property type="term" value="F:NAD(P)HX epimerase activity"/>
    <property type="evidence" value="ECO:0007669"/>
    <property type="project" value="UniProtKB-EC"/>
</dbReference>
<evidence type="ECO:0000256" key="18">
    <source>
        <dbReference type="PIRNR" id="PIRNR017184"/>
    </source>
</evidence>
<feature type="domain" description="YjeF N-terminal" evidence="20">
    <location>
        <begin position="10"/>
        <end position="207"/>
    </location>
</feature>
<dbReference type="PROSITE" id="PS51385">
    <property type="entry name" value="YJEF_N"/>
    <property type="match status" value="1"/>
</dbReference>
<feature type="binding site" evidence="17">
    <location>
        <position position="298"/>
    </location>
    <ligand>
        <name>(6S)-NADPHX</name>
        <dbReference type="ChEBI" id="CHEBI:64076"/>
    </ligand>
</feature>
<feature type="binding site" evidence="17">
    <location>
        <position position="413"/>
    </location>
    <ligand>
        <name>(6S)-NADPHX</name>
        <dbReference type="ChEBI" id="CHEBI:64076"/>
    </ligand>
</feature>
<name>A0A542ZSI1_9ACTN</name>
<dbReference type="GO" id="GO:0052855">
    <property type="term" value="F:ADP-dependent NAD(P)H-hydrate dehydratase activity"/>
    <property type="evidence" value="ECO:0007669"/>
    <property type="project" value="UniProtKB-UniRule"/>
</dbReference>
<dbReference type="GO" id="GO:0046872">
    <property type="term" value="F:metal ion binding"/>
    <property type="evidence" value="ECO:0007669"/>
    <property type="project" value="UniProtKB-UniRule"/>
</dbReference>
<evidence type="ECO:0000256" key="12">
    <source>
        <dbReference type="ARBA" id="ARBA00023239"/>
    </source>
</evidence>
<evidence type="ECO:0000256" key="17">
    <source>
        <dbReference type="HAMAP-Rule" id="MF_01965"/>
    </source>
</evidence>
<dbReference type="HAMAP" id="MF_01965">
    <property type="entry name" value="NADHX_dehydratase"/>
    <property type="match status" value="1"/>
</dbReference>
<comment type="catalytic activity">
    <reaction evidence="1 18">
        <text>(6R)-NADHX = (6S)-NADHX</text>
        <dbReference type="Rhea" id="RHEA:32215"/>
        <dbReference type="ChEBI" id="CHEBI:64074"/>
        <dbReference type="ChEBI" id="CHEBI:64075"/>
        <dbReference type="EC" id="5.1.99.6"/>
    </reaction>
</comment>
<dbReference type="EC" id="4.2.1.136" evidence="17"/>
<comment type="caution">
    <text evidence="17">Lacks conserved residue(s) required for the propagation of feature annotation.</text>
</comment>
<keyword evidence="21" id="KW-0418">Kinase</keyword>
<evidence type="ECO:0000256" key="11">
    <source>
        <dbReference type="ARBA" id="ARBA00023235"/>
    </source>
</evidence>
<dbReference type="InterPro" id="IPR004443">
    <property type="entry name" value="YjeF_N_dom"/>
</dbReference>
<comment type="catalytic activity">
    <reaction evidence="16 17 18">
        <text>(6S)-NADPHX + ADP = AMP + phosphate + NADPH + H(+)</text>
        <dbReference type="Rhea" id="RHEA:32235"/>
        <dbReference type="ChEBI" id="CHEBI:15378"/>
        <dbReference type="ChEBI" id="CHEBI:43474"/>
        <dbReference type="ChEBI" id="CHEBI:57783"/>
        <dbReference type="ChEBI" id="CHEBI:64076"/>
        <dbReference type="ChEBI" id="CHEBI:456215"/>
        <dbReference type="ChEBI" id="CHEBI:456216"/>
        <dbReference type="EC" id="4.2.1.136"/>
    </reaction>
</comment>
<dbReference type="PANTHER" id="PTHR12592:SF0">
    <property type="entry name" value="ATP-DEPENDENT (S)-NAD(P)H-HYDRATE DEHYDRATASE"/>
    <property type="match status" value="1"/>
</dbReference>
<evidence type="ECO:0000256" key="13">
    <source>
        <dbReference type="ARBA" id="ARBA00023268"/>
    </source>
</evidence>
<keyword evidence="12 17" id="KW-0456">Lyase</keyword>
<evidence type="ECO:0000313" key="22">
    <source>
        <dbReference type="Proteomes" id="UP000316196"/>
    </source>
</evidence>
<comment type="similarity">
    <text evidence="4 18">In the C-terminal section; belongs to the NnrD/CARKD family.</text>
</comment>
<evidence type="ECO:0000256" key="10">
    <source>
        <dbReference type="ARBA" id="ARBA00023027"/>
    </source>
</evidence>
<comment type="cofactor">
    <cofactor evidence="18">
        <name>K(+)</name>
        <dbReference type="ChEBI" id="CHEBI:29103"/>
    </cofactor>
    <text evidence="18">Binds 1 potassium ion per subunit.</text>
</comment>
<comment type="cofactor">
    <cofactor evidence="17">
        <name>Mg(2+)</name>
        <dbReference type="ChEBI" id="CHEBI:18420"/>
    </cofactor>
</comment>
<dbReference type="GO" id="GO:0016301">
    <property type="term" value="F:kinase activity"/>
    <property type="evidence" value="ECO:0007669"/>
    <property type="project" value="UniProtKB-KW"/>
</dbReference>
<keyword evidence="22" id="KW-1185">Reference proteome</keyword>
<dbReference type="InterPro" id="IPR036652">
    <property type="entry name" value="YjeF_N_dom_sf"/>
</dbReference>
<comment type="function">
    <text evidence="14 18">Bifunctional enzyme that catalyzes the epimerization of the S- and R-forms of NAD(P)HX and the dehydration of the S-form of NAD(P)HX at the expense of ADP, which is converted to AMP. This allows the repair of both epimers of NAD(P)HX, a damaged form of NAD(P)H that is a result of enzymatic or heat-dependent hydration.</text>
</comment>
<comment type="function">
    <text evidence="17">Catalyzes the dehydration of the S-form of NAD(P)HX at the expense of ADP, which is converted to AMP. Together with NAD(P)HX epimerase, which catalyzes the epimerization of the S- and R-forms, the enzyme allows the repair of both epimers of NAD(P)HX, a damaged form of NAD(P)H that is a result of enzymatic or heat-dependent hydration.</text>
</comment>
<dbReference type="InterPro" id="IPR029056">
    <property type="entry name" value="Ribokinase-like"/>
</dbReference>
<dbReference type="InterPro" id="IPR030677">
    <property type="entry name" value="Nnr"/>
</dbReference>
<feature type="binding site" evidence="17">
    <location>
        <position position="250"/>
    </location>
    <ligand>
        <name>(6S)-NADPHX</name>
        <dbReference type="ChEBI" id="CHEBI:64076"/>
    </ligand>
</feature>
<protein>
    <recommendedName>
        <fullName evidence="17">ADP-dependent (S)-NAD(P)H-hydrate dehydratase</fullName>
        <ecNumber evidence="17">4.2.1.136</ecNumber>
    </recommendedName>
    <alternativeName>
        <fullName evidence="17">ADP-dependent NAD(P)HX dehydratase</fullName>
    </alternativeName>
</protein>
<evidence type="ECO:0000256" key="15">
    <source>
        <dbReference type="ARBA" id="ARBA00048238"/>
    </source>
</evidence>
<dbReference type="SUPFAM" id="SSF53613">
    <property type="entry name" value="Ribokinase-like"/>
    <property type="match status" value="1"/>
</dbReference>
<accession>A0A542ZSI1</accession>
<gene>
    <name evidence="17" type="primary">nnrD</name>
    <name evidence="21" type="ORF">FB460_1010</name>
</gene>
<keyword evidence="7 17" id="KW-0067">ATP-binding</keyword>
<keyword evidence="8 17" id="KW-0521">NADP</keyword>
<dbReference type="EMBL" id="VFOR01000001">
    <property type="protein sequence ID" value="TQL63209.1"/>
    <property type="molecule type" value="Genomic_DNA"/>
</dbReference>
<comment type="catalytic activity">
    <reaction evidence="2 18">
        <text>(6R)-NADPHX = (6S)-NADPHX</text>
        <dbReference type="Rhea" id="RHEA:32227"/>
        <dbReference type="ChEBI" id="CHEBI:64076"/>
        <dbReference type="ChEBI" id="CHEBI:64077"/>
        <dbReference type="EC" id="5.1.99.6"/>
    </reaction>
</comment>
<keyword evidence="6 17" id="KW-0547">Nucleotide-binding</keyword>
<reference evidence="21 22" key="1">
    <citation type="submission" date="2019-06" db="EMBL/GenBank/DDBJ databases">
        <title>Sequencing the genomes of 1000 actinobacteria strains.</title>
        <authorList>
            <person name="Klenk H.-P."/>
        </authorList>
    </citation>
    <scope>NUCLEOTIDE SEQUENCE [LARGE SCALE GENOMIC DNA]</scope>
    <source>
        <strain evidence="21 22">DSM 8251</strain>
    </source>
</reference>
<dbReference type="Pfam" id="PF01256">
    <property type="entry name" value="Carb_kinase"/>
    <property type="match status" value="1"/>
</dbReference>
<dbReference type="CDD" id="cd01171">
    <property type="entry name" value="YXKO-related"/>
    <property type="match status" value="1"/>
</dbReference>
<dbReference type="RefSeq" id="WP_142092950.1">
    <property type="nucleotide sequence ID" value="NZ_BAAAMD010000001.1"/>
</dbReference>
<comment type="similarity">
    <text evidence="3 18">In the N-terminal section; belongs to the NnrE/AIBP family.</text>
</comment>
<dbReference type="OrthoDB" id="9806925at2"/>
<dbReference type="AlphaFoldDB" id="A0A542ZSI1"/>
<keyword evidence="11 18" id="KW-0413">Isomerase</keyword>
<evidence type="ECO:0000256" key="7">
    <source>
        <dbReference type="ARBA" id="ARBA00022840"/>
    </source>
</evidence>
<dbReference type="GO" id="GO:0005524">
    <property type="term" value="F:ATP binding"/>
    <property type="evidence" value="ECO:0007669"/>
    <property type="project" value="UniProtKB-UniRule"/>
</dbReference>
<keyword evidence="10 17" id="KW-0520">NAD</keyword>
<evidence type="ECO:0000259" key="19">
    <source>
        <dbReference type="PROSITE" id="PS51383"/>
    </source>
</evidence>
<proteinExistence type="inferred from homology"/>
<dbReference type="GO" id="GO:0046496">
    <property type="term" value="P:nicotinamide nucleotide metabolic process"/>
    <property type="evidence" value="ECO:0007669"/>
    <property type="project" value="UniProtKB-UniRule"/>
</dbReference>
<evidence type="ECO:0000256" key="4">
    <source>
        <dbReference type="ARBA" id="ARBA00009524"/>
    </source>
</evidence>
<evidence type="ECO:0000256" key="3">
    <source>
        <dbReference type="ARBA" id="ARBA00006001"/>
    </source>
</evidence>
<comment type="subunit">
    <text evidence="17">Homotetramer.</text>
</comment>
<dbReference type="Pfam" id="PF03853">
    <property type="entry name" value="YjeF_N"/>
    <property type="match status" value="1"/>
</dbReference>
<comment type="caution">
    <text evidence="21">The sequence shown here is derived from an EMBL/GenBank/DDBJ whole genome shotgun (WGS) entry which is preliminary data.</text>
</comment>
<keyword evidence="5 18" id="KW-0479">Metal-binding</keyword>
<dbReference type="Proteomes" id="UP000316196">
    <property type="component" value="Unassembled WGS sequence"/>
</dbReference>
<dbReference type="Gene3D" id="3.40.50.10260">
    <property type="entry name" value="YjeF N-terminal domain"/>
    <property type="match status" value="1"/>
</dbReference>
<sequence length="471" mass="48460">MKTAWTVDQIRRAEATIMGEPDPQTGVAPGDDGTLMRRAAAGLAAAVLRELRPASGRTVHLLVGPGNNGGDALWAGAFLRRCNVRVRAHLLTGRGHEAGLAALLRAGGTVTDVEGLHQPCDLVIDGLFGIGGRAGEPDRAIAEAIGDTPVVAVDVPSGLASDSCAPSGLRADLTVTFGGHKIAHLTQPDRCGPTELVEIGLDLDATGPPALRQWEAADVAAAWPVPTRHDHKYTRGVVGIDAGSAAYPGAARLALAGALNTGAGMIRHLGDADVSLLAEFPSVVLAEGRCQAFLAGSGWGDRDTRAARARLTEWTDTAPCVLDADALRPDLLDGLDLSDSLLTPHAGELARMLGVERSEVEAEPMDAARRAADRFGATILLKGGLQYVATPGETTVQMPVPGPAWTARAGSGDTLAGACAALLATGVDATLAAVLGASLQALTAADHPGPRPPERLAERFPDTLAALLAER</sequence>
<evidence type="ECO:0000256" key="9">
    <source>
        <dbReference type="ARBA" id="ARBA00022958"/>
    </source>
</evidence>
<dbReference type="Gene3D" id="3.40.1190.20">
    <property type="match status" value="1"/>
</dbReference>
<evidence type="ECO:0000256" key="1">
    <source>
        <dbReference type="ARBA" id="ARBA00000013"/>
    </source>
</evidence>
<comment type="catalytic activity">
    <reaction evidence="15 17 18">
        <text>(6S)-NADHX + ADP = AMP + phosphate + NADH + H(+)</text>
        <dbReference type="Rhea" id="RHEA:32223"/>
        <dbReference type="ChEBI" id="CHEBI:15378"/>
        <dbReference type="ChEBI" id="CHEBI:43474"/>
        <dbReference type="ChEBI" id="CHEBI:57945"/>
        <dbReference type="ChEBI" id="CHEBI:64074"/>
        <dbReference type="ChEBI" id="CHEBI:456215"/>
        <dbReference type="ChEBI" id="CHEBI:456216"/>
        <dbReference type="EC" id="4.2.1.136"/>
    </reaction>
</comment>
<dbReference type="InterPro" id="IPR000631">
    <property type="entry name" value="CARKD"/>
</dbReference>
<evidence type="ECO:0000313" key="21">
    <source>
        <dbReference type="EMBL" id="TQL63209.1"/>
    </source>
</evidence>
<organism evidence="21 22">
    <name type="scientific">Propioniferax innocua</name>
    <dbReference type="NCBI Taxonomy" id="1753"/>
    <lineage>
        <taxon>Bacteria</taxon>
        <taxon>Bacillati</taxon>
        <taxon>Actinomycetota</taxon>
        <taxon>Actinomycetes</taxon>
        <taxon>Propionibacteriales</taxon>
        <taxon>Propionibacteriaceae</taxon>
        <taxon>Propioniferax</taxon>
    </lineage>
</organism>
<dbReference type="PANTHER" id="PTHR12592">
    <property type="entry name" value="ATP-DEPENDENT (S)-NAD(P)H-HYDRATE DEHYDRATASE FAMILY MEMBER"/>
    <property type="match status" value="1"/>
</dbReference>
<feature type="domain" description="YjeF C-terminal" evidence="19">
    <location>
        <begin position="215"/>
        <end position="467"/>
    </location>
</feature>
<dbReference type="GO" id="GO:0110051">
    <property type="term" value="P:metabolite repair"/>
    <property type="evidence" value="ECO:0007669"/>
    <property type="project" value="TreeGrafter"/>
</dbReference>
<dbReference type="SUPFAM" id="SSF64153">
    <property type="entry name" value="YjeF N-terminal domain-like"/>
    <property type="match status" value="1"/>
</dbReference>
<feature type="binding site" evidence="17">
    <location>
        <position position="412"/>
    </location>
    <ligand>
        <name>AMP</name>
        <dbReference type="ChEBI" id="CHEBI:456215"/>
    </ligand>
</feature>
<evidence type="ECO:0000256" key="6">
    <source>
        <dbReference type="ARBA" id="ARBA00022741"/>
    </source>
</evidence>
<dbReference type="PIRSF" id="PIRSF017184">
    <property type="entry name" value="Nnr"/>
    <property type="match status" value="1"/>
</dbReference>
<evidence type="ECO:0000256" key="14">
    <source>
        <dbReference type="ARBA" id="ARBA00025153"/>
    </source>
</evidence>
<feature type="binding site" evidence="17">
    <location>
        <position position="345"/>
    </location>
    <ligand>
        <name>(6S)-NADPHX</name>
        <dbReference type="ChEBI" id="CHEBI:64076"/>
    </ligand>
</feature>
<comment type="similarity">
    <text evidence="17">Belongs to the NnrD/CARKD family.</text>
</comment>
<dbReference type="PROSITE" id="PS51383">
    <property type="entry name" value="YJEF_C_3"/>
    <property type="match status" value="1"/>
</dbReference>
<keyword evidence="13" id="KW-0511">Multifunctional enzyme</keyword>
<keyword evidence="21" id="KW-0808">Transferase</keyword>
<evidence type="ECO:0000256" key="16">
    <source>
        <dbReference type="ARBA" id="ARBA00049209"/>
    </source>
</evidence>
<evidence type="ECO:0000256" key="8">
    <source>
        <dbReference type="ARBA" id="ARBA00022857"/>
    </source>
</evidence>
<evidence type="ECO:0000256" key="2">
    <source>
        <dbReference type="ARBA" id="ARBA00000909"/>
    </source>
</evidence>
<keyword evidence="9 18" id="KW-0630">Potassium</keyword>
<evidence type="ECO:0000256" key="5">
    <source>
        <dbReference type="ARBA" id="ARBA00022723"/>
    </source>
</evidence>
<evidence type="ECO:0000259" key="20">
    <source>
        <dbReference type="PROSITE" id="PS51385"/>
    </source>
</evidence>